<dbReference type="EMBL" id="RCHU01000176">
    <property type="protein sequence ID" value="TKS12357.1"/>
    <property type="molecule type" value="Genomic_DNA"/>
</dbReference>
<keyword evidence="2" id="KW-0418">Kinase</keyword>
<name>A0A4U5QSC1_POPAL</name>
<protein>
    <submittedName>
        <fullName evidence="2">Putative serine/threonine-protein kinase</fullName>
    </submittedName>
</protein>
<dbReference type="GO" id="GO:0016301">
    <property type="term" value="F:kinase activity"/>
    <property type="evidence" value="ECO:0007669"/>
    <property type="project" value="UniProtKB-KW"/>
</dbReference>
<evidence type="ECO:0000256" key="1">
    <source>
        <dbReference type="SAM" id="MobiDB-lite"/>
    </source>
</evidence>
<proteinExistence type="predicted"/>
<accession>A0A4U5QSC1</accession>
<organism evidence="2">
    <name type="scientific">Populus alba</name>
    <name type="common">White poplar</name>
    <dbReference type="NCBI Taxonomy" id="43335"/>
    <lineage>
        <taxon>Eukaryota</taxon>
        <taxon>Viridiplantae</taxon>
        <taxon>Streptophyta</taxon>
        <taxon>Embryophyta</taxon>
        <taxon>Tracheophyta</taxon>
        <taxon>Spermatophyta</taxon>
        <taxon>Magnoliopsida</taxon>
        <taxon>eudicotyledons</taxon>
        <taxon>Gunneridae</taxon>
        <taxon>Pentapetalae</taxon>
        <taxon>rosids</taxon>
        <taxon>fabids</taxon>
        <taxon>Malpighiales</taxon>
        <taxon>Salicaceae</taxon>
        <taxon>Saliceae</taxon>
        <taxon>Populus</taxon>
    </lineage>
</organism>
<sequence>MGCVQTKSSTYSPPQTLEKLKQESGYVKGENGGRPTGQREPRKLFRQELEKKREVAVNGAVNGGDKLVVGEGLKNDVGNVSQRFSSKKAGGDELVDGWPKWLVDNIAREVMAGLVPKSADSYDKLAKVGQGTYSNVYKARDRDMER</sequence>
<dbReference type="AlphaFoldDB" id="A0A4U5QSC1"/>
<keyword evidence="2" id="KW-0808">Transferase</keyword>
<feature type="compositionally biased region" description="Polar residues" evidence="1">
    <location>
        <begin position="1"/>
        <end position="15"/>
    </location>
</feature>
<comment type="caution">
    <text evidence="2">The sequence shown here is derived from an EMBL/GenBank/DDBJ whole genome shotgun (WGS) entry which is preliminary data.</text>
</comment>
<dbReference type="STRING" id="43335.A0A4U5QSC1"/>
<gene>
    <name evidence="2" type="ORF">D5086_0000064770</name>
</gene>
<feature type="region of interest" description="Disordered" evidence="1">
    <location>
        <begin position="1"/>
        <end position="42"/>
    </location>
</feature>
<evidence type="ECO:0000313" key="2">
    <source>
        <dbReference type="EMBL" id="TKS12357.1"/>
    </source>
</evidence>
<dbReference type="Gene3D" id="3.30.200.20">
    <property type="entry name" value="Phosphorylase Kinase, domain 1"/>
    <property type="match status" value="1"/>
</dbReference>
<reference evidence="2" key="1">
    <citation type="submission" date="2018-10" db="EMBL/GenBank/DDBJ databases">
        <title>Population genomic analysis revealed the cold adaptation of white poplar.</title>
        <authorList>
            <person name="Liu Y.-J."/>
        </authorList>
    </citation>
    <scope>NUCLEOTIDE SEQUENCE [LARGE SCALE GENOMIC DNA]</scope>
    <source>
        <strain evidence="2">PAL-ZL1</strain>
    </source>
</reference>